<evidence type="ECO:0000256" key="8">
    <source>
        <dbReference type="ARBA" id="ARBA00022792"/>
    </source>
</evidence>
<feature type="region of interest" description="Disordered" evidence="13">
    <location>
        <begin position="73"/>
        <end position="102"/>
    </location>
</feature>
<proteinExistence type="inferred from homology"/>
<evidence type="ECO:0000256" key="12">
    <source>
        <dbReference type="ARBA" id="ARBA00023157"/>
    </source>
</evidence>
<dbReference type="PANTHER" id="PTHR20900:SF0">
    <property type="entry name" value="NADH DEHYDROGENASE [UBIQUINONE] 1 BETA SUBCOMPLEX SUBUNIT 7"/>
    <property type="match status" value="1"/>
</dbReference>
<protein>
    <recommendedName>
        <fullName evidence="5">NADH dehydrogenase [ubiquinone] 1 beta subcomplex subunit 7</fullName>
    </recommendedName>
</protein>
<accession>A0ABR1FRE7</accession>
<sequence>MGGGHHEALPEGPATRKEMSDAGLLIAYRDACAHLLIPLNKCRRQTFYMPWECGHYRHEYEKCQYVEWLKRARARRSRRRPSKGAPEGLDHGHDGRWQCVAG</sequence>
<comment type="similarity">
    <text evidence="4">Belongs to the complex I NDUFB7 subunit family.</text>
</comment>
<keyword evidence="10" id="KW-0496">Mitochondrion</keyword>
<keyword evidence="12" id="KW-1015">Disulfide bond</keyword>
<keyword evidence="7" id="KW-0679">Respiratory chain</keyword>
<evidence type="ECO:0000256" key="3">
    <source>
        <dbReference type="ARBA" id="ARBA00004637"/>
    </source>
</evidence>
<evidence type="ECO:0000313" key="14">
    <source>
        <dbReference type="EMBL" id="KAK7236281.1"/>
    </source>
</evidence>
<keyword evidence="8" id="KW-0999">Mitochondrion inner membrane</keyword>
<name>A0ABR1FRE7_AURAN</name>
<evidence type="ECO:0000256" key="5">
    <source>
        <dbReference type="ARBA" id="ARBA00018677"/>
    </source>
</evidence>
<evidence type="ECO:0000256" key="6">
    <source>
        <dbReference type="ARBA" id="ARBA00022448"/>
    </source>
</evidence>
<comment type="function">
    <text evidence="1">Accessory subunit of the mitochondrial membrane respiratory chain NADH dehydrogenase (Complex I), that is believed not to be involved in catalysis. Complex I functions in the transfer of electrons from NADH to the respiratory chain. The immediate electron acceptor for the enzyme is believed to be ubiquinone.</text>
</comment>
<evidence type="ECO:0000256" key="1">
    <source>
        <dbReference type="ARBA" id="ARBA00003195"/>
    </source>
</evidence>
<keyword evidence="6" id="KW-0813">Transport</keyword>
<keyword evidence="11" id="KW-0472">Membrane</keyword>
<evidence type="ECO:0000256" key="7">
    <source>
        <dbReference type="ARBA" id="ARBA00022660"/>
    </source>
</evidence>
<evidence type="ECO:0000256" key="13">
    <source>
        <dbReference type="SAM" id="MobiDB-lite"/>
    </source>
</evidence>
<evidence type="ECO:0000256" key="11">
    <source>
        <dbReference type="ARBA" id="ARBA00023136"/>
    </source>
</evidence>
<dbReference type="Pfam" id="PF05676">
    <property type="entry name" value="NDUF_B7"/>
    <property type="match status" value="1"/>
</dbReference>
<comment type="caution">
    <text evidence="14">The sequence shown here is derived from an EMBL/GenBank/DDBJ whole genome shotgun (WGS) entry which is preliminary data.</text>
</comment>
<organism evidence="14 15">
    <name type="scientific">Aureococcus anophagefferens</name>
    <name type="common">Harmful bloom alga</name>
    <dbReference type="NCBI Taxonomy" id="44056"/>
    <lineage>
        <taxon>Eukaryota</taxon>
        <taxon>Sar</taxon>
        <taxon>Stramenopiles</taxon>
        <taxon>Ochrophyta</taxon>
        <taxon>Pelagophyceae</taxon>
        <taxon>Pelagomonadales</taxon>
        <taxon>Pelagomonadaceae</taxon>
        <taxon>Aureococcus</taxon>
    </lineage>
</organism>
<comment type="subcellular location">
    <subcellularLocation>
        <location evidence="3">Mitochondrion inner membrane</location>
        <topology evidence="3">Peripheral membrane protein</topology>
    </subcellularLocation>
    <subcellularLocation>
        <location evidence="2">Mitochondrion intermembrane space</location>
    </subcellularLocation>
</comment>
<evidence type="ECO:0000256" key="10">
    <source>
        <dbReference type="ARBA" id="ARBA00023128"/>
    </source>
</evidence>
<dbReference type="InterPro" id="IPR008698">
    <property type="entry name" value="NDUB7"/>
</dbReference>
<dbReference type="PANTHER" id="PTHR20900">
    <property type="entry name" value="NADH:UBIQUINONE OXIDOREDUCTASE B18-LIKE SUBUNIT"/>
    <property type="match status" value="1"/>
</dbReference>
<keyword evidence="15" id="KW-1185">Reference proteome</keyword>
<dbReference type="EMBL" id="JBBJCI010000285">
    <property type="protein sequence ID" value="KAK7236281.1"/>
    <property type="molecule type" value="Genomic_DNA"/>
</dbReference>
<evidence type="ECO:0000256" key="2">
    <source>
        <dbReference type="ARBA" id="ARBA00004569"/>
    </source>
</evidence>
<evidence type="ECO:0000256" key="4">
    <source>
        <dbReference type="ARBA" id="ARBA00008006"/>
    </source>
</evidence>
<feature type="compositionally biased region" description="Basic residues" evidence="13">
    <location>
        <begin position="73"/>
        <end position="82"/>
    </location>
</feature>
<keyword evidence="9" id="KW-0249">Electron transport</keyword>
<evidence type="ECO:0000313" key="15">
    <source>
        <dbReference type="Proteomes" id="UP001363151"/>
    </source>
</evidence>
<gene>
    <name evidence="14" type="primary">NDUFB7</name>
    <name evidence="14" type="ORF">SO694_000611121</name>
</gene>
<evidence type="ECO:0000256" key="9">
    <source>
        <dbReference type="ARBA" id="ARBA00022982"/>
    </source>
</evidence>
<reference evidence="14 15" key="1">
    <citation type="submission" date="2024-03" db="EMBL/GenBank/DDBJ databases">
        <title>Aureococcus anophagefferens CCMP1851 and Kratosvirus quantuckense: Draft genome of a second virus-susceptible host strain in the model system.</title>
        <authorList>
            <person name="Chase E."/>
            <person name="Truchon A.R."/>
            <person name="Schepens W."/>
            <person name="Wilhelm S.W."/>
        </authorList>
    </citation>
    <scope>NUCLEOTIDE SEQUENCE [LARGE SCALE GENOMIC DNA]</scope>
    <source>
        <strain evidence="14 15">CCMP1851</strain>
    </source>
</reference>
<dbReference type="Proteomes" id="UP001363151">
    <property type="component" value="Unassembled WGS sequence"/>
</dbReference>